<dbReference type="EMBL" id="ACLR01000182">
    <property type="protein sequence ID" value="EEK16335.1"/>
    <property type="molecule type" value="Genomic_DNA"/>
</dbReference>
<evidence type="ECO:0000313" key="2">
    <source>
        <dbReference type="Proteomes" id="UP000003303"/>
    </source>
</evidence>
<reference evidence="1 2" key="1">
    <citation type="submission" date="2009-04" db="EMBL/GenBank/DDBJ databases">
        <authorList>
            <person name="Sebastian Y."/>
            <person name="Madupu R."/>
            <person name="Durkin A.S."/>
            <person name="Torralba M."/>
            <person name="Methe B."/>
            <person name="Sutton G.G."/>
            <person name="Strausberg R.L."/>
            <person name="Nelson K.E."/>
        </authorList>
    </citation>
    <scope>NUCLEOTIDE SEQUENCE [LARGE SCALE GENOMIC DNA]</scope>
    <source>
        <strain evidence="1 2">60-3</strain>
    </source>
</reference>
<dbReference type="AlphaFoldDB" id="C2MD70"/>
<organism evidence="1 2">
    <name type="scientific">Porphyromonas uenonis 60-3</name>
    <dbReference type="NCBI Taxonomy" id="596327"/>
    <lineage>
        <taxon>Bacteria</taxon>
        <taxon>Pseudomonadati</taxon>
        <taxon>Bacteroidota</taxon>
        <taxon>Bacteroidia</taxon>
        <taxon>Bacteroidales</taxon>
        <taxon>Porphyromonadaceae</taxon>
        <taxon>Porphyromonas</taxon>
    </lineage>
</organism>
<name>C2MD70_9PORP</name>
<protein>
    <submittedName>
        <fullName evidence="1">Uncharacterized protein</fullName>
    </submittedName>
</protein>
<dbReference type="STRING" id="596327.PORUE0001_0391"/>
<keyword evidence="2" id="KW-1185">Reference proteome</keyword>
<dbReference type="Proteomes" id="UP000003303">
    <property type="component" value="Unassembled WGS sequence"/>
</dbReference>
<accession>C2MD70</accession>
<comment type="caution">
    <text evidence="1">The sequence shown here is derived from an EMBL/GenBank/DDBJ whole genome shotgun (WGS) entry which is preliminary data.</text>
</comment>
<evidence type="ECO:0000313" key="1">
    <source>
        <dbReference type="EMBL" id="EEK16335.1"/>
    </source>
</evidence>
<proteinExistence type="predicted"/>
<sequence>MGYKANFKSRMNSLTAGASYDLTLFEDKLQNAFTAKYYNYRSRSKVIGTSV</sequence>
<gene>
    <name evidence="1" type="ORF">PORUE0001_0391</name>
</gene>